<keyword evidence="6" id="KW-0995">Kinetochore</keyword>
<keyword evidence="4" id="KW-0132">Cell division</keyword>
<accession>A0AAI9T6H1</accession>
<evidence type="ECO:0000256" key="6">
    <source>
        <dbReference type="ARBA" id="ARBA00022838"/>
    </source>
</evidence>
<comment type="similarity">
    <text evidence="2">Belongs to the mis12 family.</text>
</comment>
<reference evidence="10" key="1">
    <citation type="submission" date="2015-06" db="EMBL/GenBank/DDBJ databases">
        <authorList>
            <person name="Nguyen H."/>
        </authorList>
    </citation>
    <scope>NUCLEOTIDE SEQUENCE</scope>
    <source>
        <strain evidence="10">DAOM 180753</strain>
    </source>
</reference>
<evidence type="ECO:0000256" key="9">
    <source>
        <dbReference type="ARBA" id="ARBA00023328"/>
    </source>
</evidence>
<dbReference type="GO" id="GO:0051382">
    <property type="term" value="P:kinetochore assembly"/>
    <property type="evidence" value="ECO:0007669"/>
    <property type="project" value="TreeGrafter"/>
</dbReference>
<evidence type="ECO:0000313" key="11">
    <source>
        <dbReference type="Proteomes" id="UP001227192"/>
    </source>
</evidence>
<dbReference type="Pfam" id="PF05859">
    <property type="entry name" value="Mis12"/>
    <property type="match status" value="1"/>
</dbReference>
<evidence type="ECO:0000256" key="5">
    <source>
        <dbReference type="ARBA" id="ARBA00022776"/>
    </source>
</evidence>
<evidence type="ECO:0000256" key="3">
    <source>
        <dbReference type="ARBA" id="ARBA00022454"/>
    </source>
</evidence>
<dbReference type="InterPro" id="IPR008685">
    <property type="entry name" value="Centromere_Mis12"/>
</dbReference>
<evidence type="ECO:0000256" key="7">
    <source>
        <dbReference type="ARBA" id="ARBA00023054"/>
    </source>
</evidence>
<dbReference type="PANTHER" id="PTHR14527:SF2">
    <property type="entry name" value="PROTEIN MIS12 HOMOLOG"/>
    <property type="match status" value="1"/>
</dbReference>
<dbReference type="GO" id="GO:0005634">
    <property type="term" value="C:nucleus"/>
    <property type="evidence" value="ECO:0007669"/>
    <property type="project" value="InterPro"/>
</dbReference>
<keyword evidence="11" id="KW-1185">Reference proteome</keyword>
<evidence type="ECO:0008006" key="12">
    <source>
        <dbReference type="Google" id="ProtNLM"/>
    </source>
</evidence>
<evidence type="ECO:0000256" key="4">
    <source>
        <dbReference type="ARBA" id="ARBA00022618"/>
    </source>
</evidence>
<dbReference type="Proteomes" id="UP001227192">
    <property type="component" value="Unassembled WGS sequence"/>
</dbReference>
<dbReference type="EMBL" id="LACB01000823">
    <property type="protein sequence ID" value="KAJ9481308.1"/>
    <property type="molecule type" value="Genomic_DNA"/>
</dbReference>
<keyword evidence="8" id="KW-0131">Cell cycle</keyword>
<keyword evidence="5" id="KW-0498">Mitosis</keyword>
<dbReference type="PANTHER" id="PTHR14527">
    <property type="entry name" value="PROTEIN MIS12 HOMOLOG"/>
    <property type="match status" value="1"/>
</dbReference>
<protein>
    <recommendedName>
        <fullName evidence="12">MIND kinetochore complex component Mtw1</fullName>
    </recommendedName>
</protein>
<comment type="caution">
    <text evidence="10">The sequence shown here is derived from an EMBL/GenBank/DDBJ whole genome shotgun (WGS) entry which is preliminary data.</text>
</comment>
<sequence>MARQSSRSNQNIFQGMVICHIVQSMLTAKYKGLASAGYQRCRLDVTKNVVDSRRKAVASGISPTRVLFLQRVKPSPRRPIFFAMDDATTSLLTEHFSYTPLSLIDDIINSINNLIYQAISSLESGLLNTPPERLGFSHDSSGPSIAETDEDGNVVYPEAKLEIENGLHQLETLLEANVDKAFDKFEIYVLRNILTVPGDLLSWVRLKHYEGLSFESSPDTPTPETIHAQRKKLFETKKLNRSLKEERARNDAVISQLQSILSTVETAKADGVSKTAKNKPVDLSFLSSTPAARQLRVGVDAGPNAKPTPLTTNTTFILSQLPALQTTLEQLRPKLAALPNATVPMETKSKRDERKEYIESRIRLHLERAGQLAMGDDGNPVVAGRRIDIREAHALESVANMLTQDKSV</sequence>
<keyword evidence="7" id="KW-0175">Coiled coil</keyword>
<gene>
    <name evidence="10" type="ORF">VN97_g12175</name>
</gene>
<organism evidence="10 11">
    <name type="scientific">Penicillium thymicola</name>
    <dbReference type="NCBI Taxonomy" id="293382"/>
    <lineage>
        <taxon>Eukaryota</taxon>
        <taxon>Fungi</taxon>
        <taxon>Dikarya</taxon>
        <taxon>Ascomycota</taxon>
        <taxon>Pezizomycotina</taxon>
        <taxon>Eurotiomycetes</taxon>
        <taxon>Eurotiomycetidae</taxon>
        <taxon>Eurotiales</taxon>
        <taxon>Aspergillaceae</taxon>
        <taxon>Penicillium</taxon>
    </lineage>
</organism>
<keyword evidence="9" id="KW-0137">Centromere</keyword>
<evidence type="ECO:0000313" key="10">
    <source>
        <dbReference type="EMBL" id="KAJ9481308.1"/>
    </source>
</evidence>
<dbReference type="GO" id="GO:0000070">
    <property type="term" value="P:mitotic sister chromatid segregation"/>
    <property type="evidence" value="ECO:0007669"/>
    <property type="project" value="TreeGrafter"/>
</dbReference>
<name>A0AAI9T6H1_PENTH</name>
<dbReference type="AlphaFoldDB" id="A0AAI9T6H1"/>
<reference evidence="10" key="2">
    <citation type="journal article" date="2016" name="Fungal Biol.">
        <title>Ochratoxin A production by Penicillium thymicola.</title>
        <authorList>
            <person name="Nguyen H.D.T."/>
            <person name="McMullin D.R."/>
            <person name="Ponomareva E."/>
            <person name="Riley R."/>
            <person name="Pomraning K.R."/>
            <person name="Baker S.E."/>
            <person name="Seifert K.A."/>
        </authorList>
    </citation>
    <scope>NUCLEOTIDE SEQUENCE</scope>
    <source>
        <strain evidence="10">DAOM 180753</strain>
    </source>
</reference>
<evidence type="ECO:0000256" key="2">
    <source>
        <dbReference type="ARBA" id="ARBA00008643"/>
    </source>
</evidence>
<dbReference type="GO" id="GO:0000444">
    <property type="term" value="C:MIS12/MIND type complex"/>
    <property type="evidence" value="ECO:0007669"/>
    <property type="project" value="TreeGrafter"/>
</dbReference>
<comment type="subcellular location">
    <subcellularLocation>
        <location evidence="1">Chromosome</location>
        <location evidence="1">Centromere</location>
        <location evidence="1">Kinetochore</location>
    </subcellularLocation>
</comment>
<evidence type="ECO:0000256" key="8">
    <source>
        <dbReference type="ARBA" id="ARBA00023306"/>
    </source>
</evidence>
<dbReference type="GO" id="GO:0051301">
    <property type="term" value="P:cell division"/>
    <property type="evidence" value="ECO:0007669"/>
    <property type="project" value="UniProtKB-KW"/>
</dbReference>
<proteinExistence type="inferred from homology"/>
<keyword evidence="3" id="KW-0158">Chromosome</keyword>
<evidence type="ECO:0000256" key="1">
    <source>
        <dbReference type="ARBA" id="ARBA00004629"/>
    </source>
</evidence>